<gene>
    <name evidence="5" type="ORF">AWH48_02770</name>
</gene>
<dbReference type="Proteomes" id="UP000077271">
    <property type="component" value="Unassembled WGS sequence"/>
</dbReference>
<protein>
    <recommendedName>
        <fullName evidence="4">HTH tetR-type domain-containing protein</fullName>
    </recommendedName>
</protein>
<evidence type="ECO:0000256" key="3">
    <source>
        <dbReference type="PROSITE-ProRule" id="PRU00335"/>
    </source>
</evidence>
<feature type="domain" description="HTH tetR-type" evidence="4">
    <location>
        <begin position="2"/>
        <end position="62"/>
    </location>
</feature>
<dbReference type="AlphaFoldDB" id="A0A177KXQ3"/>
<dbReference type="Gene3D" id="1.10.357.10">
    <property type="entry name" value="Tetracycline Repressor, domain 2"/>
    <property type="match status" value="1"/>
</dbReference>
<evidence type="ECO:0000313" key="6">
    <source>
        <dbReference type="Proteomes" id="UP000077271"/>
    </source>
</evidence>
<dbReference type="InterPro" id="IPR050624">
    <property type="entry name" value="HTH-type_Tx_Regulator"/>
</dbReference>
<sequence>MSIIRQNIMESATRHFSKNGYAATSIQEIADDCGIAKGSLYKFFQSKEDLFIAFHDSQQKAFYTEIESIRADATLSLREAFVLETECHFEFFLNNKFIMHDIKELNVSKGHFAPSFLRLRANLLKSSKEGLTRLLGEEVDPNIWDLVIMYNGIVREFIFLLIFENKPLNVREIAFYIVDRIEEMAACIVQKKTQPILQNAIMNNYMQCEMAGESITIAEYRTSLLENLLSTVKELSITNFRKAELSDAIALLQEELANEYPKSVLIHALLGFIGKEHELENIVKQLERYIFWQQNN</sequence>
<dbReference type="PANTHER" id="PTHR43479:SF22">
    <property type="entry name" value="TRANSCRIPTIONAL REGULATOR, TETR FAMILY"/>
    <property type="match status" value="1"/>
</dbReference>
<accession>A0A177KXQ3</accession>
<dbReference type="PRINTS" id="PR00455">
    <property type="entry name" value="HTHTETR"/>
</dbReference>
<dbReference type="EMBL" id="LQWZ01000012">
    <property type="protein sequence ID" value="OAH57947.1"/>
    <property type="molecule type" value="Genomic_DNA"/>
</dbReference>
<dbReference type="InterPro" id="IPR009057">
    <property type="entry name" value="Homeodomain-like_sf"/>
</dbReference>
<dbReference type="PROSITE" id="PS50977">
    <property type="entry name" value="HTH_TETR_2"/>
    <property type="match status" value="1"/>
</dbReference>
<name>A0A177KXQ3_9BACI</name>
<evidence type="ECO:0000256" key="1">
    <source>
        <dbReference type="ARBA" id="ARBA00022491"/>
    </source>
</evidence>
<dbReference type="Pfam" id="PF00440">
    <property type="entry name" value="TetR_N"/>
    <property type="match status" value="1"/>
</dbReference>
<evidence type="ECO:0000259" key="4">
    <source>
        <dbReference type="PROSITE" id="PS50977"/>
    </source>
</evidence>
<organism evidence="5 6">
    <name type="scientific">Domibacillus aminovorans</name>
    <dbReference type="NCBI Taxonomy" id="29332"/>
    <lineage>
        <taxon>Bacteria</taxon>
        <taxon>Bacillati</taxon>
        <taxon>Bacillota</taxon>
        <taxon>Bacilli</taxon>
        <taxon>Bacillales</taxon>
        <taxon>Bacillaceae</taxon>
        <taxon>Domibacillus</taxon>
    </lineage>
</organism>
<feature type="DNA-binding region" description="H-T-H motif" evidence="3">
    <location>
        <begin position="25"/>
        <end position="44"/>
    </location>
</feature>
<keyword evidence="1" id="KW-0678">Repressor</keyword>
<keyword evidence="2 3" id="KW-0238">DNA-binding</keyword>
<dbReference type="InterPro" id="IPR001647">
    <property type="entry name" value="HTH_TetR"/>
</dbReference>
<evidence type="ECO:0000256" key="2">
    <source>
        <dbReference type="ARBA" id="ARBA00023125"/>
    </source>
</evidence>
<proteinExistence type="predicted"/>
<dbReference type="SUPFAM" id="SSF46689">
    <property type="entry name" value="Homeodomain-like"/>
    <property type="match status" value="1"/>
</dbReference>
<reference evidence="5 6" key="1">
    <citation type="submission" date="2016-01" db="EMBL/GenBank/DDBJ databases">
        <title>Investigation of taxonomic status of Bacillus aminovorans.</title>
        <authorList>
            <person name="Verma A."/>
            <person name="Pal Y."/>
            <person name="Krishnamurthi S."/>
        </authorList>
    </citation>
    <scope>NUCLEOTIDE SEQUENCE [LARGE SCALE GENOMIC DNA]</scope>
    <source>
        <strain evidence="5 6">DSM 4337</strain>
    </source>
</reference>
<dbReference type="PANTHER" id="PTHR43479">
    <property type="entry name" value="ACREF/ENVCD OPERON REPRESSOR-RELATED"/>
    <property type="match status" value="1"/>
</dbReference>
<dbReference type="InterPro" id="IPR023772">
    <property type="entry name" value="DNA-bd_HTH_TetR-type_CS"/>
</dbReference>
<dbReference type="PROSITE" id="PS01081">
    <property type="entry name" value="HTH_TETR_1"/>
    <property type="match status" value="1"/>
</dbReference>
<dbReference type="GO" id="GO:0003677">
    <property type="term" value="F:DNA binding"/>
    <property type="evidence" value="ECO:0007669"/>
    <property type="project" value="UniProtKB-UniRule"/>
</dbReference>
<evidence type="ECO:0000313" key="5">
    <source>
        <dbReference type="EMBL" id="OAH57947.1"/>
    </source>
</evidence>
<comment type="caution">
    <text evidence="5">The sequence shown here is derived from an EMBL/GenBank/DDBJ whole genome shotgun (WGS) entry which is preliminary data.</text>
</comment>